<dbReference type="PANTHER" id="PTHR43687:SF1">
    <property type="entry name" value="FERREDOXIN III"/>
    <property type="match status" value="1"/>
</dbReference>
<protein>
    <recommendedName>
        <fullName evidence="5">4Fe-4S ferredoxin-type domain-containing protein</fullName>
    </recommendedName>
</protein>
<dbReference type="GO" id="GO:0051539">
    <property type="term" value="F:4 iron, 4 sulfur cluster binding"/>
    <property type="evidence" value="ECO:0007669"/>
    <property type="project" value="UniProtKB-KW"/>
</dbReference>
<keyword evidence="2" id="KW-0479">Metal-binding</keyword>
<dbReference type="PANTHER" id="PTHR43687">
    <property type="entry name" value="ADENYLYLSULFATE REDUCTASE, BETA SUBUNIT"/>
    <property type="match status" value="1"/>
</dbReference>
<dbReference type="PROSITE" id="PS51379">
    <property type="entry name" value="4FE4S_FER_2"/>
    <property type="match status" value="2"/>
</dbReference>
<dbReference type="InterPro" id="IPR050572">
    <property type="entry name" value="Fe-S_Ferredoxin"/>
</dbReference>
<sequence length="101" mass="11104">TNFYAKIDPENCTACGECMEICQMDALISVNNHTEVLRSHCIGCGNCLNVCATEAISLLKTGKETIPPKDSREMYKKMIMERYGVLGTLKIMGKAALGKKI</sequence>
<feature type="domain" description="4Fe-4S ferredoxin-type" evidence="5">
    <location>
        <begin position="35"/>
        <end position="61"/>
    </location>
</feature>
<evidence type="ECO:0000256" key="4">
    <source>
        <dbReference type="ARBA" id="ARBA00023014"/>
    </source>
</evidence>
<dbReference type="SUPFAM" id="SSF54862">
    <property type="entry name" value="4Fe-4S ferredoxins"/>
    <property type="match status" value="1"/>
</dbReference>
<name>A0A0F9ENL4_9ZZZZ</name>
<dbReference type="Gene3D" id="3.30.70.20">
    <property type="match status" value="2"/>
</dbReference>
<proteinExistence type="predicted"/>
<keyword evidence="3" id="KW-0408">Iron</keyword>
<gene>
    <name evidence="6" type="ORF">LCGC14_2052850</name>
</gene>
<feature type="domain" description="4Fe-4S ferredoxin-type" evidence="5">
    <location>
        <begin position="3"/>
        <end position="33"/>
    </location>
</feature>
<evidence type="ECO:0000313" key="6">
    <source>
        <dbReference type="EMBL" id="KKL75644.1"/>
    </source>
</evidence>
<dbReference type="Pfam" id="PF14697">
    <property type="entry name" value="Fer4_21"/>
    <property type="match status" value="1"/>
</dbReference>
<accession>A0A0F9ENL4</accession>
<dbReference type="InterPro" id="IPR017896">
    <property type="entry name" value="4Fe4S_Fe-S-bd"/>
</dbReference>
<feature type="non-terminal residue" evidence="6">
    <location>
        <position position="1"/>
    </location>
</feature>
<evidence type="ECO:0000256" key="3">
    <source>
        <dbReference type="ARBA" id="ARBA00023004"/>
    </source>
</evidence>
<evidence type="ECO:0000256" key="1">
    <source>
        <dbReference type="ARBA" id="ARBA00022485"/>
    </source>
</evidence>
<dbReference type="AlphaFoldDB" id="A0A0F9ENL4"/>
<keyword evidence="4" id="KW-0411">Iron-sulfur</keyword>
<organism evidence="6">
    <name type="scientific">marine sediment metagenome</name>
    <dbReference type="NCBI Taxonomy" id="412755"/>
    <lineage>
        <taxon>unclassified sequences</taxon>
        <taxon>metagenomes</taxon>
        <taxon>ecological metagenomes</taxon>
    </lineage>
</organism>
<reference evidence="6" key="1">
    <citation type="journal article" date="2015" name="Nature">
        <title>Complex archaea that bridge the gap between prokaryotes and eukaryotes.</title>
        <authorList>
            <person name="Spang A."/>
            <person name="Saw J.H."/>
            <person name="Jorgensen S.L."/>
            <person name="Zaremba-Niedzwiedzka K."/>
            <person name="Martijn J."/>
            <person name="Lind A.E."/>
            <person name="van Eijk R."/>
            <person name="Schleper C."/>
            <person name="Guy L."/>
            <person name="Ettema T.J."/>
        </authorList>
    </citation>
    <scope>NUCLEOTIDE SEQUENCE</scope>
</reference>
<dbReference type="GO" id="GO:0046872">
    <property type="term" value="F:metal ion binding"/>
    <property type="evidence" value="ECO:0007669"/>
    <property type="project" value="UniProtKB-KW"/>
</dbReference>
<evidence type="ECO:0000259" key="5">
    <source>
        <dbReference type="PROSITE" id="PS51379"/>
    </source>
</evidence>
<comment type="caution">
    <text evidence="6">The sequence shown here is derived from an EMBL/GenBank/DDBJ whole genome shotgun (WGS) entry which is preliminary data.</text>
</comment>
<dbReference type="EMBL" id="LAZR01024290">
    <property type="protein sequence ID" value="KKL75644.1"/>
    <property type="molecule type" value="Genomic_DNA"/>
</dbReference>
<evidence type="ECO:0000256" key="2">
    <source>
        <dbReference type="ARBA" id="ARBA00022723"/>
    </source>
</evidence>
<keyword evidence="1" id="KW-0004">4Fe-4S</keyword>